<gene>
    <name evidence="1" type="ORF">SEMRO_141_G065810.1</name>
</gene>
<name>A0A9N8DIM7_9STRA</name>
<comment type="caution">
    <text evidence="1">The sequence shown here is derived from an EMBL/GenBank/DDBJ whole genome shotgun (WGS) entry which is preliminary data.</text>
</comment>
<keyword evidence="2" id="KW-1185">Reference proteome</keyword>
<dbReference type="AlphaFoldDB" id="A0A9N8DIM7"/>
<accession>A0A9N8DIM7</accession>
<protein>
    <submittedName>
        <fullName evidence="1">Uncharacterized protein</fullName>
    </submittedName>
</protein>
<organism evidence="1 2">
    <name type="scientific">Seminavis robusta</name>
    <dbReference type="NCBI Taxonomy" id="568900"/>
    <lineage>
        <taxon>Eukaryota</taxon>
        <taxon>Sar</taxon>
        <taxon>Stramenopiles</taxon>
        <taxon>Ochrophyta</taxon>
        <taxon>Bacillariophyta</taxon>
        <taxon>Bacillariophyceae</taxon>
        <taxon>Bacillariophycidae</taxon>
        <taxon>Naviculales</taxon>
        <taxon>Naviculaceae</taxon>
        <taxon>Seminavis</taxon>
    </lineage>
</organism>
<sequence length="248" mass="27657">MNNTNQIFQHQPAVATIFEEMKRLNTEGIKSLLEEDSSTAARFFVSALGLAQGQTAVHIPDDEQEPLAVPPRDHRHIPYFSPIRGLQDGDSSVYVHDQPVWLDGWWLAANGDVLEKATTFASFVLFNLALSYHHRGLVEQKAAHLKRACKLYNICASDMIPRLPMSIMESFGVPLAAACLNNQAQIQYQYLGDSAASLRLAHEMLQPEMLARMYAVASQNAQFALQLEEFLLNTQLFLNCSRNAAPVA</sequence>
<dbReference type="EMBL" id="CAICTM010000140">
    <property type="protein sequence ID" value="CAB9502605.1"/>
    <property type="molecule type" value="Genomic_DNA"/>
</dbReference>
<evidence type="ECO:0000313" key="2">
    <source>
        <dbReference type="Proteomes" id="UP001153069"/>
    </source>
</evidence>
<proteinExistence type="predicted"/>
<reference evidence="1" key="1">
    <citation type="submission" date="2020-06" db="EMBL/GenBank/DDBJ databases">
        <authorList>
            <consortium name="Plant Systems Biology data submission"/>
        </authorList>
    </citation>
    <scope>NUCLEOTIDE SEQUENCE</scope>
    <source>
        <strain evidence="1">D6</strain>
    </source>
</reference>
<evidence type="ECO:0000313" key="1">
    <source>
        <dbReference type="EMBL" id="CAB9502605.1"/>
    </source>
</evidence>
<dbReference type="Proteomes" id="UP001153069">
    <property type="component" value="Unassembled WGS sequence"/>
</dbReference>